<evidence type="ECO:0000313" key="2">
    <source>
        <dbReference type="Proteomes" id="UP000237673"/>
    </source>
</evidence>
<organism evidence="1 2">
    <name type="scientific">Mixta calida</name>
    <dbReference type="NCBI Taxonomy" id="665913"/>
    <lineage>
        <taxon>Bacteria</taxon>
        <taxon>Pseudomonadati</taxon>
        <taxon>Pseudomonadota</taxon>
        <taxon>Gammaproteobacteria</taxon>
        <taxon>Enterobacterales</taxon>
        <taxon>Erwiniaceae</taxon>
        <taxon>Mixta</taxon>
    </lineage>
</organism>
<name>A0ABN5HEX2_9GAMM</name>
<sequence length="63" mass="7012">MSLNANPTDKQALENAYEDLLKVTAILAAMTPLKDAEQEHSRQKALRTAANSALRAEWQLRGF</sequence>
<reference evidence="1 2" key="1">
    <citation type="submission" date="2018-01" db="EMBL/GenBank/DDBJ databases">
        <title>Complete and assembled Genome of Pantoea calida DSM22759T.</title>
        <authorList>
            <person name="Stevens M.J.A."/>
            <person name="Zurfluh K."/>
            <person name="Stephan R."/>
        </authorList>
    </citation>
    <scope>NUCLEOTIDE SEQUENCE [LARGE SCALE GENOMIC DNA]</scope>
    <source>
        <strain evidence="1 2">DSM 22759</strain>
    </source>
</reference>
<dbReference type="EMBL" id="CP026378">
    <property type="protein sequence ID" value="AUY25522.1"/>
    <property type="molecule type" value="Genomic_DNA"/>
</dbReference>
<accession>A0ABN5HEX2</accession>
<keyword evidence="2" id="KW-1185">Reference proteome</keyword>
<proteinExistence type="predicted"/>
<dbReference type="Proteomes" id="UP000237673">
    <property type="component" value="Chromosome"/>
</dbReference>
<gene>
    <name evidence="1" type="ORF">C2E16_11790</name>
</gene>
<protein>
    <submittedName>
        <fullName evidence="1">Uncharacterized protein</fullName>
    </submittedName>
</protein>
<evidence type="ECO:0000313" key="1">
    <source>
        <dbReference type="EMBL" id="AUY25522.1"/>
    </source>
</evidence>
<dbReference type="RefSeq" id="WP_084970703.1">
    <property type="nucleotide sequence ID" value="NZ_CP026378.1"/>
</dbReference>